<accession>A0A7R9H084</accession>
<organism evidence="1">
    <name type="scientific">Timema poppense</name>
    <name type="common">Walking stick</name>
    <dbReference type="NCBI Taxonomy" id="170557"/>
    <lineage>
        <taxon>Eukaryota</taxon>
        <taxon>Metazoa</taxon>
        <taxon>Ecdysozoa</taxon>
        <taxon>Arthropoda</taxon>
        <taxon>Hexapoda</taxon>
        <taxon>Insecta</taxon>
        <taxon>Pterygota</taxon>
        <taxon>Neoptera</taxon>
        <taxon>Polyneoptera</taxon>
        <taxon>Phasmatodea</taxon>
        <taxon>Timematodea</taxon>
        <taxon>Timematoidea</taxon>
        <taxon>Timematidae</taxon>
        <taxon>Timema</taxon>
    </lineage>
</organism>
<sequence>MTLVWPTACPTAHVALRANTVVAVVATINHVETLHRYKPVRHVVKHWVPCSSSGDSQEMQLYSVGPVQVSQNHPSRSDCSRKERSLRSCQVSTPLRRLYSRYCCKCCSLADTRGTLSSSCARSSLVGTPLDNHR</sequence>
<reference evidence="1" key="1">
    <citation type="submission" date="2020-11" db="EMBL/GenBank/DDBJ databases">
        <authorList>
            <person name="Tran Van P."/>
        </authorList>
    </citation>
    <scope>NUCLEOTIDE SEQUENCE</scope>
</reference>
<dbReference type="EMBL" id="OD002021">
    <property type="protein sequence ID" value="CAD7403962.1"/>
    <property type="molecule type" value="Genomic_DNA"/>
</dbReference>
<gene>
    <name evidence="1" type="ORF">TPSB3V08_LOCUS4275</name>
</gene>
<dbReference type="AlphaFoldDB" id="A0A7R9H084"/>
<name>A0A7R9H084_TIMPO</name>
<evidence type="ECO:0000313" key="1">
    <source>
        <dbReference type="EMBL" id="CAD7403962.1"/>
    </source>
</evidence>
<protein>
    <submittedName>
        <fullName evidence="1">Uncharacterized protein</fullName>
    </submittedName>
</protein>
<proteinExistence type="predicted"/>